<proteinExistence type="predicted"/>
<dbReference type="RefSeq" id="WP_319961691.1">
    <property type="nucleotide sequence ID" value="NZ_JAXARY010000010.1"/>
</dbReference>
<keyword evidence="2" id="KW-1185">Reference proteome</keyword>
<dbReference type="Proteomes" id="UP001284537">
    <property type="component" value="Unassembled WGS sequence"/>
</dbReference>
<name>A0ABU4UEW5_9GAMM</name>
<dbReference type="InterPro" id="IPR014054">
    <property type="entry name" value="Phage_regulatory_Rha"/>
</dbReference>
<dbReference type="Pfam" id="PF09669">
    <property type="entry name" value="Phage_pRha"/>
    <property type="match status" value="1"/>
</dbReference>
<comment type="caution">
    <text evidence="1">The sequence shown here is derived from an EMBL/GenBank/DDBJ whole genome shotgun (WGS) entry which is preliminary data.</text>
</comment>
<reference evidence="1 2" key="1">
    <citation type="submission" date="2023-11" db="EMBL/GenBank/DDBJ databases">
        <authorList>
            <person name="Ouyang M.-Y."/>
        </authorList>
    </citation>
    <scope>NUCLEOTIDE SEQUENCE [LARGE SCALE GENOMIC DNA]</scope>
    <source>
        <strain evidence="1 2">OY6</strain>
    </source>
</reference>
<dbReference type="EMBL" id="JAXARY010000010">
    <property type="protein sequence ID" value="MDX8127987.1"/>
    <property type="molecule type" value="Genomic_DNA"/>
</dbReference>
<evidence type="ECO:0000313" key="2">
    <source>
        <dbReference type="Proteomes" id="UP001284537"/>
    </source>
</evidence>
<protein>
    <submittedName>
        <fullName evidence="1">Rha family transcriptional regulator</fullName>
    </submittedName>
</protein>
<gene>
    <name evidence="1" type="ORF">QLH52_11895</name>
</gene>
<sequence>MSTDAKLKLVEVHGQKLTTTTLIIAEQCKVKHESTIKLARKFKSDLEDVGRVGFEIRSFQTNGGVQDQEIAVLDDYAAMLLLTHMRSNEVVRKFKLELVREFKRMRRILSEPGRKSELAAKRSTGSEMTDMLQFVRESAGKKTTKGHCIGEHMFCNRALTGKWAAISEADLDVYDTRLLAAIRKRNMLLMTRYPKQADRKKLMDDFVSQYRANHPRLALVA</sequence>
<organism evidence="1 2">
    <name type="scientific">Methylomonas defluvii</name>
    <dbReference type="NCBI Taxonomy" id="3045149"/>
    <lineage>
        <taxon>Bacteria</taxon>
        <taxon>Pseudomonadati</taxon>
        <taxon>Pseudomonadota</taxon>
        <taxon>Gammaproteobacteria</taxon>
        <taxon>Methylococcales</taxon>
        <taxon>Methylococcaceae</taxon>
        <taxon>Methylomonas</taxon>
    </lineage>
</organism>
<evidence type="ECO:0000313" key="1">
    <source>
        <dbReference type="EMBL" id="MDX8127987.1"/>
    </source>
</evidence>
<accession>A0ABU4UEW5</accession>